<protein>
    <submittedName>
        <fullName evidence="2">Uncharacterized protein</fullName>
    </submittedName>
</protein>
<dbReference type="EMBL" id="CP051685">
    <property type="protein sequence ID" value="QJE01424.1"/>
    <property type="molecule type" value="Genomic_DNA"/>
</dbReference>
<keyword evidence="3" id="KW-1185">Reference proteome</keyword>
<feature type="signal peptide" evidence="1">
    <location>
        <begin position="1"/>
        <end position="34"/>
    </location>
</feature>
<dbReference type="PROSITE" id="PS51257">
    <property type="entry name" value="PROKAR_LIPOPROTEIN"/>
    <property type="match status" value="1"/>
</dbReference>
<evidence type="ECO:0000313" key="2">
    <source>
        <dbReference type="EMBL" id="QJE01424.1"/>
    </source>
</evidence>
<evidence type="ECO:0000256" key="1">
    <source>
        <dbReference type="SAM" id="SignalP"/>
    </source>
</evidence>
<dbReference type="AlphaFoldDB" id="A0A7Z2VYF6"/>
<organism evidence="2 3">
    <name type="scientific">Massilia forsythiae</name>
    <dbReference type="NCBI Taxonomy" id="2728020"/>
    <lineage>
        <taxon>Bacteria</taxon>
        <taxon>Pseudomonadati</taxon>
        <taxon>Pseudomonadota</taxon>
        <taxon>Betaproteobacteria</taxon>
        <taxon>Burkholderiales</taxon>
        <taxon>Oxalobacteraceae</taxon>
        <taxon>Telluria group</taxon>
        <taxon>Massilia</taxon>
    </lineage>
</organism>
<name>A0A7Z2VYF6_9BURK</name>
<sequence length="156" mass="16740">MRHLTHAQACAHPRTCRAAAALAVAVLACAPPLARTQAAGAEARMDAGARATTIVPVTPAPVCERRRYIAPEDTRPILGAYALSNGDQLRVSRQASRYFAEMGRTGRVELIPLGENDFVEKGGRMHLVFEREWPDADVAISGIDAPRPAGNACRRG</sequence>
<dbReference type="Proteomes" id="UP000502415">
    <property type="component" value="Chromosome"/>
</dbReference>
<dbReference type="RefSeq" id="WP_170203449.1">
    <property type="nucleotide sequence ID" value="NZ_CP051685.1"/>
</dbReference>
<keyword evidence="1" id="KW-0732">Signal</keyword>
<dbReference type="KEGG" id="mfy:HH212_16410"/>
<feature type="chain" id="PRO_5031250830" evidence="1">
    <location>
        <begin position="35"/>
        <end position="156"/>
    </location>
</feature>
<gene>
    <name evidence="2" type="ORF">HH212_16410</name>
</gene>
<evidence type="ECO:0000313" key="3">
    <source>
        <dbReference type="Proteomes" id="UP000502415"/>
    </source>
</evidence>
<proteinExistence type="predicted"/>
<accession>A0A7Z2VYF6</accession>
<reference evidence="2 3" key="1">
    <citation type="submission" date="2020-04" db="EMBL/GenBank/DDBJ databases">
        <title>Genome sequencing of novel species.</title>
        <authorList>
            <person name="Heo J."/>
            <person name="Kim S.-J."/>
            <person name="Kim J.-S."/>
            <person name="Hong S.-B."/>
            <person name="Kwon S.-W."/>
        </authorList>
    </citation>
    <scope>NUCLEOTIDE SEQUENCE [LARGE SCALE GENOMIC DNA]</scope>
    <source>
        <strain evidence="2 3">GN2-R2</strain>
    </source>
</reference>